<dbReference type="AlphaFoldDB" id="A0A5C6EQP4"/>
<keyword evidence="1" id="KW-0732">Signal</keyword>
<keyword evidence="3" id="KW-1185">Reference proteome</keyword>
<proteinExistence type="predicted"/>
<feature type="chain" id="PRO_5022857703" description="Methanolan biosynthesis EpsI domain-containing protein" evidence="1">
    <location>
        <begin position="22"/>
        <end position="187"/>
    </location>
</feature>
<feature type="signal peptide" evidence="1">
    <location>
        <begin position="1"/>
        <end position="21"/>
    </location>
</feature>
<organism evidence="2 3">
    <name type="scientific">Rubripirellula tenax</name>
    <dbReference type="NCBI Taxonomy" id="2528015"/>
    <lineage>
        <taxon>Bacteria</taxon>
        <taxon>Pseudomonadati</taxon>
        <taxon>Planctomycetota</taxon>
        <taxon>Planctomycetia</taxon>
        <taxon>Pirellulales</taxon>
        <taxon>Pirellulaceae</taxon>
        <taxon>Rubripirellula</taxon>
    </lineage>
</organism>
<name>A0A5C6EQP4_9BACT</name>
<sequence length="187" mass="21642" precursor="true">MKRSIAVRLLLLLAFPTLLHADEPQKNGSSVWDNPVPDKVWREWEPDLTEFQTQIQTLVSRYYEGCVVKYEDHTLTFGHRTRKFWIHESFLDGGWQDAREEIGPNSDGIYCTIATRSGNVRGQLVLPVKINRHYFVDHLMAPYSPKLDGVLAVSLRYPIDADPTFLSEFEALVNRFDKHVHEPFEAD</sequence>
<dbReference type="EMBL" id="SJPW01000005">
    <property type="protein sequence ID" value="TWU50965.1"/>
    <property type="molecule type" value="Genomic_DNA"/>
</dbReference>
<dbReference type="RefSeq" id="WP_146459629.1">
    <property type="nucleotide sequence ID" value="NZ_SJPW01000005.1"/>
</dbReference>
<evidence type="ECO:0000313" key="2">
    <source>
        <dbReference type="EMBL" id="TWU50965.1"/>
    </source>
</evidence>
<evidence type="ECO:0000313" key="3">
    <source>
        <dbReference type="Proteomes" id="UP000318288"/>
    </source>
</evidence>
<dbReference type="Proteomes" id="UP000318288">
    <property type="component" value="Unassembled WGS sequence"/>
</dbReference>
<evidence type="ECO:0000256" key="1">
    <source>
        <dbReference type="SAM" id="SignalP"/>
    </source>
</evidence>
<protein>
    <recommendedName>
        <fullName evidence="4">Methanolan biosynthesis EpsI domain-containing protein</fullName>
    </recommendedName>
</protein>
<dbReference type="OrthoDB" id="278361at2"/>
<evidence type="ECO:0008006" key="4">
    <source>
        <dbReference type="Google" id="ProtNLM"/>
    </source>
</evidence>
<accession>A0A5C6EQP4</accession>
<gene>
    <name evidence="2" type="ORF">Poly51_42580</name>
</gene>
<comment type="caution">
    <text evidence="2">The sequence shown here is derived from an EMBL/GenBank/DDBJ whole genome shotgun (WGS) entry which is preliminary data.</text>
</comment>
<reference evidence="2 3" key="1">
    <citation type="submission" date="2019-02" db="EMBL/GenBank/DDBJ databases">
        <title>Deep-cultivation of Planctomycetes and their phenomic and genomic characterization uncovers novel biology.</title>
        <authorList>
            <person name="Wiegand S."/>
            <person name="Jogler M."/>
            <person name="Boedeker C."/>
            <person name="Pinto D."/>
            <person name="Vollmers J."/>
            <person name="Rivas-Marin E."/>
            <person name="Kohn T."/>
            <person name="Peeters S.H."/>
            <person name="Heuer A."/>
            <person name="Rast P."/>
            <person name="Oberbeckmann S."/>
            <person name="Bunk B."/>
            <person name="Jeske O."/>
            <person name="Meyerdierks A."/>
            <person name="Storesund J.E."/>
            <person name="Kallscheuer N."/>
            <person name="Luecker S."/>
            <person name="Lage O.M."/>
            <person name="Pohl T."/>
            <person name="Merkel B.J."/>
            <person name="Hornburger P."/>
            <person name="Mueller R.-W."/>
            <person name="Bruemmer F."/>
            <person name="Labrenz M."/>
            <person name="Spormann A.M."/>
            <person name="Op Den Camp H."/>
            <person name="Overmann J."/>
            <person name="Amann R."/>
            <person name="Jetten M.S.M."/>
            <person name="Mascher T."/>
            <person name="Medema M.H."/>
            <person name="Devos D.P."/>
            <person name="Kaster A.-K."/>
            <person name="Ovreas L."/>
            <person name="Rohde M."/>
            <person name="Galperin M.Y."/>
            <person name="Jogler C."/>
        </authorList>
    </citation>
    <scope>NUCLEOTIDE SEQUENCE [LARGE SCALE GENOMIC DNA]</scope>
    <source>
        <strain evidence="2 3">Poly51</strain>
    </source>
</reference>